<dbReference type="InterPro" id="IPR036864">
    <property type="entry name" value="Zn2-C6_fun-type_DNA-bd_sf"/>
</dbReference>
<evidence type="ECO:0000259" key="9">
    <source>
        <dbReference type="PROSITE" id="PS50048"/>
    </source>
</evidence>
<evidence type="ECO:0000256" key="6">
    <source>
        <dbReference type="ARBA" id="ARBA00023163"/>
    </source>
</evidence>
<dbReference type="CDD" id="cd00067">
    <property type="entry name" value="GAL4"/>
    <property type="match status" value="1"/>
</dbReference>
<feature type="compositionally biased region" description="Polar residues" evidence="8">
    <location>
        <begin position="636"/>
        <end position="648"/>
    </location>
</feature>
<protein>
    <submittedName>
        <fullName evidence="10">Fungal-specific transcription factor domain-containing protein</fullName>
    </submittedName>
</protein>
<keyword evidence="5" id="KW-0238">DNA-binding</keyword>
<dbReference type="PANTHER" id="PTHR47782:SF8">
    <property type="entry name" value="ZN(II)2CYS6 TRANSCRIPTION FACTOR (EUROFUNG)"/>
    <property type="match status" value="1"/>
</dbReference>
<keyword evidence="3" id="KW-0862">Zinc</keyword>
<dbReference type="RefSeq" id="XP_062655642.1">
    <property type="nucleotide sequence ID" value="XM_062805730.1"/>
</dbReference>
<dbReference type="Pfam" id="PF00172">
    <property type="entry name" value="Zn_clus"/>
    <property type="match status" value="1"/>
</dbReference>
<keyword evidence="11" id="KW-1185">Reference proteome</keyword>
<evidence type="ECO:0000256" key="2">
    <source>
        <dbReference type="ARBA" id="ARBA00022723"/>
    </source>
</evidence>
<feature type="region of interest" description="Disordered" evidence="8">
    <location>
        <begin position="600"/>
        <end position="648"/>
    </location>
</feature>
<dbReference type="Proteomes" id="UP001278766">
    <property type="component" value="Unassembled WGS sequence"/>
</dbReference>
<dbReference type="GO" id="GO:0005634">
    <property type="term" value="C:nucleus"/>
    <property type="evidence" value="ECO:0007669"/>
    <property type="project" value="UniProtKB-SubCell"/>
</dbReference>
<evidence type="ECO:0000256" key="8">
    <source>
        <dbReference type="SAM" id="MobiDB-lite"/>
    </source>
</evidence>
<dbReference type="InterPro" id="IPR007219">
    <property type="entry name" value="XnlR_reg_dom"/>
</dbReference>
<dbReference type="GO" id="GO:0043565">
    <property type="term" value="F:sequence-specific DNA binding"/>
    <property type="evidence" value="ECO:0007669"/>
    <property type="project" value="TreeGrafter"/>
</dbReference>
<keyword evidence="4" id="KW-0805">Transcription regulation</keyword>
<keyword evidence="6" id="KW-0804">Transcription</keyword>
<comment type="subcellular location">
    <subcellularLocation>
        <location evidence="1">Nucleus</location>
    </subcellularLocation>
</comment>
<dbReference type="PROSITE" id="PS00463">
    <property type="entry name" value="ZN2_CY6_FUNGAL_1"/>
    <property type="match status" value="1"/>
</dbReference>
<reference evidence="10" key="2">
    <citation type="submission" date="2023-06" db="EMBL/GenBank/DDBJ databases">
        <authorList>
            <consortium name="Lawrence Berkeley National Laboratory"/>
            <person name="Haridas S."/>
            <person name="Hensen N."/>
            <person name="Bonometti L."/>
            <person name="Westerberg I."/>
            <person name="Brannstrom I.O."/>
            <person name="Guillou S."/>
            <person name="Cros-Aarteil S."/>
            <person name="Calhoun S."/>
            <person name="Kuo A."/>
            <person name="Mondo S."/>
            <person name="Pangilinan J."/>
            <person name="Riley R."/>
            <person name="Labutti K."/>
            <person name="Andreopoulos B."/>
            <person name="Lipzen A."/>
            <person name="Chen C."/>
            <person name="Yanf M."/>
            <person name="Daum C."/>
            <person name="Ng V."/>
            <person name="Clum A."/>
            <person name="Steindorff A."/>
            <person name="Ohm R."/>
            <person name="Martin F."/>
            <person name="Silar P."/>
            <person name="Natvig D."/>
            <person name="Lalanne C."/>
            <person name="Gautier V."/>
            <person name="Ament-Velasquez S.L."/>
            <person name="Kruys A."/>
            <person name="Hutchinson M.I."/>
            <person name="Powell A.J."/>
            <person name="Barry K."/>
            <person name="Miller A.N."/>
            <person name="Grigoriev I.V."/>
            <person name="Debuchy R."/>
            <person name="Gladieux P."/>
            <person name="Thoren M.H."/>
            <person name="Johannesson H."/>
        </authorList>
    </citation>
    <scope>NUCLEOTIDE SEQUENCE</scope>
    <source>
        <strain evidence="10">CBS 168.71</strain>
    </source>
</reference>
<dbReference type="EMBL" id="JAUEPN010000007">
    <property type="protein sequence ID" value="KAK3292128.1"/>
    <property type="molecule type" value="Genomic_DNA"/>
</dbReference>
<dbReference type="PROSITE" id="PS50048">
    <property type="entry name" value="ZN2_CY6_FUNGAL_2"/>
    <property type="match status" value="1"/>
</dbReference>
<dbReference type="GO" id="GO:0000981">
    <property type="term" value="F:DNA-binding transcription factor activity, RNA polymerase II-specific"/>
    <property type="evidence" value="ECO:0007669"/>
    <property type="project" value="InterPro"/>
</dbReference>
<evidence type="ECO:0000313" key="10">
    <source>
        <dbReference type="EMBL" id="KAK3292128.1"/>
    </source>
</evidence>
<feature type="compositionally biased region" description="Polar residues" evidence="8">
    <location>
        <begin position="770"/>
        <end position="781"/>
    </location>
</feature>
<evidence type="ECO:0000256" key="7">
    <source>
        <dbReference type="ARBA" id="ARBA00023242"/>
    </source>
</evidence>
<feature type="compositionally biased region" description="Low complexity" evidence="8">
    <location>
        <begin position="855"/>
        <end position="870"/>
    </location>
</feature>
<keyword evidence="2" id="KW-0479">Metal-binding</keyword>
<dbReference type="InterPro" id="IPR001138">
    <property type="entry name" value="Zn2Cys6_DnaBD"/>
</dbReference>
<feature type="region of interest" description="Disordered" evidence="8">
    <location>
        <begin position="672"/>
        <end position="722"/>
    </location>
</feature>
<feature type="region of interest" description="Disordered" evidence="8">
    <location>
        <begin position="811"/>
        <end position="887"/>
    </location>
</feature>
<gene>
    <name evidence="10" type="ORF">B0H64DRAFT_426336</name>
</gene>
<dbReference type="GeneID" id="87842678"/>
<feature type="compositionally biased region" description="Polar residues" evidence="8">
    <location>
        <begin position="683"/>
        <end position="697"/>
    </location>
</feature>
<proteinExistence type="predicted"/>
<reference evidence="10" key="1">
    <citation type="journal article" date="2023" name="Mol. Phylogenet. Evol.">
        <title>Genome-scale phylogeny and comparative genomics of the fungal order Sordariales.</title>
        <authorList>
            <person name="Hensen N."/>
            <person name="Bonometti L."/>
            <person name="Westerberg I."/>
            <person name="Brannstrom I.O."/>
            <person name="Guillou S."/>
            <person name="Cros-Aarteil S."/>
            <person name="Calhoun S."/>
            <person name="Haridas S."/>
            <person name="Kuo A."/>
            <person name="Mondo S."/>
            <person name="Pangilinan J."/>
            <person name="Riley R."/>
            <person name="LaButti K."/>
            <person name="Andreopoulos B."/>
            <person name="Lipzen A."/>
            <person name="Chen C."/>
            <person name="Yan M."/>
            <person name="Daum C."/>
            <person name="Ng V."/>
            <person name="Clum A."/>
            <person name="Steindorff A."/>
            <person name="Ohm R.A."/>
            <person name="Martin F."/>
            <person name="Silar P."/>
            <person name="Natvig D.O."/>
            <person name="Lalanne C."/>
            <person name="Gautier V."/>
            <person name="Ament-Velasquez S.L."/>
            <person name="Kruys A."/>
            <person name="Hutchinson M.I."/>
            <person name="Powell A.J."/>
            <person name="Barry K."/>
            <person name="Miller A.N."/>
            <person name="Grigoriev I.V."/>
            <person name="Debuchy R."/>
            <person name="Gladieux P."/>
            <person name="Hiltunen Thoren M."/>
            <person name="Johannesson H."/>
        </authorList>
    </citation>
    <scope>NUCLEOTIDE SEQUENCE</scope>
    <source>
        <strain evidence="10">CBS 168.71</strain>
    </source>
</reference>
<keyword evidence="7" id="KW-0539">Nucleus</keyword>
<feature type="compositionally biased region" description="Pro residues" evidence="8">
    <location>
        <begin position="840"/>
        <end position="854"/>
    </location>
</feature>
<feature type="region of interest" description="Disordered" evidence="8">
    <location>
        <begin position="948"/>
        <end position="994"/>
    </location>
</feature>
<dbReference type="GO" id="GO:0008270">
    <property type="term" value="F:zinc ion binding"/>
    <property type="evidence" value="ECO:0007669"/>
    <property type="project" value="InterPro"/>
</dbReference>
<accession>A0AAE0LNY2</accession>
<dbReference type="SUPFAM" id="SSF57701">
    <property type="entry name" value="Zn2/Cys6 DNA-binding domain"/>
    <property type="match status" value="1"/>
</dbReference>
<feature type="compositionally biased region" description="Gly residues" evidence="8">
    <location>
        <begin position="951"/>
        <end position="979"/>
    </location>
</feature>
<dbReference type="SMART" id="SM00066">
    <property type="entry name" value="GAL4"/>
    <property type="match status" value="1"/>
</dbReference>
<evidence type="ECO:0000256" key="5">
    <source>
        <dbReference type="ARBA" id="ARBA00023125"/>
    </source>
</evidence>
<feature type="domain" description="Zn(2)-C6 fungal-type" evidence="9">
    <location>
        <begin position="53"/>
        <end position="83"/>
    </location>
</feature>
<comment type="caution">
    <text evidence="10">The sequence shown here is derived from an EMBL/GenBank/DDBJ whole genome shotgun (WGS) entry which is preliminary data.</text>
</comment>
<dbReference type="CDD" id="cd12148">
    <property type="entry name" value="fungal_TF_MHR"/>
    <property type="match status" value="1"/>
</dbReference>
<feature type="compositionally biased region" description="Basic and acidic residues" evidence="8">
    <location>
        <begin position="626"/>
        <end position="635"/>
    </location>
</feature>
<dbReference type="AlphaFoldDB" id="A0AAE0LNY2"/>
<dbReference type="Pfam" id="PF04082">
    <property type="entry name" value="Fungal_trans"/>
    <property type="match status" value="1"/>
</dbReference>
<dbReference type="Gene3D" id="4.10.240.10">
    <property type="entry name" value="Zn(2)-C6 fungal-type DNA-binding domain"/>
    <property type="match status" value="1"/>
</dbReference>
<dbReference type="GO" id="GO:0006351">
    <property type="term" value="P:DNA-templated transcription"/>
    <property type="evidence" value="ECO:0007669"/>
    <property type="project" value="InterPro"/>
</dbReference>
<evidence type="ECO:0000256" key="3">
    <source>
        <dbReference type="ARBA" id="ARBA00022833"/>
    </source>
</evidence>
<feature type="region of interest" description="Disordered" evidence="8">
    <location>
        <begin position="737"/>
        <end position="792"/>
    </location>
</feature>
<organism evidence="10 11">
    <name type="scientific">Chaetomium fimeti</name>
    <dbReference type="NCBI Taxonomy" id="1854472"/>
    <lineage>
        <taxon>Eukaryota</taxon>
        <taxon>Fungi</taxon>
        <taxon>Dikarya</taxon>
        <taxon>Ascomycota</taxon>
        <taxon>Pezizomycotina</taxon>
        <taxon>Sordariomycetes</taxon>
        <taxon>Sordariomycetidae</taxon>
        <taxon>Sordariales</taxon>
        <taxon>Chaetomiaceae</taxon>
        <taxon>Chaetomium</taxon>
    </lineage>
</organism>
<evidence type="ECO:0000256" key="1">
    <source>
        <dbReference type="ARBA" id="ARBA00004123"/>
    </source>
</evidence>
<sequence>MDPATVFHQSLGSVLPPQHFFPGRAPVPGPYPWDNPEQGSHDAPHRVAHTLTACHRCRKRKTRCDPALPRCLPCERAGSTCEYYDSAKGRNVNRSHVVILQKRVRELEAELAQYTDQDNDDPYNYDDMVFPGGIVRLNETDETPRYLGPSSGTAMTRLLMEEAKRYAESRRIASLIPAVLARRAEQRDRMQSVVMGTSISGPSDRTKSYPPHSIIPASGLPSREIVDGLVRAFNDRIQVFTPILHEKMFEEDVNSVFAGDTDPYKHFVVNMVVAISLQKMGKYAGLPDSYYLNAMRRFEDVVCPQDLKTLQCLVLIGQYSFMTPTRTATYYVTGLATRICQQMRLGDEGTIGMGVTDPLDLDMRRRVSWIVTAQELGLANIMGRPNGLAKADDFIDVKFFEPVLDEDITPEGIRSGNPCEKKIAAIHFCKMRLLQAEIRRVLYEKKRPQPSQDLQPWFVQMEQRLTEWVDACPTKPAWFKPCMIISLYRPSPQVPKPAANAAMRCFEGSRSIIDLTNRQIEEGTVDISWESLLTVYASLNALLWSISYAEVRDTHNREDVQDLAATALEAIKIFSDRWPGSSSAVQLYTVIADACLQSYDAGEETPSPPPGSQLGTPVTLAGPKSPESDTSRDTPTRQTQPQSATSLFNTSSPFGYVFDAANNPLGAQYGFESEASPFPHQPSFRSNSIFMSPSTDANGRRLSNLAPDSNEASAPSRMGTTPPPLLAIPKPEPAPPVTTPLITSLPSPPESLAPTSAQPGIHLSPRLTRETTPMQTPTLHNTTPVPIPHHTPAPIIHVKQEPLELFHSSHFQQHRPQGQHHHQQQQQSPHPELSAQAGPRRPPPPFVTPPPQPQHIPQQHQHQQQPQQPQQRPPPSHGPVDWYNPLPQFIPPHVFTSGMGGGPSFWNGTPNPFTGNHLNPNVMQVPYGAARNGVPSGGGLQHTASWNLDGFGAGGPQDGGVGGGGGSGGGGGGGGGGGMFAPAGPGLAPGPGPGPGFGYSPGMAGDYYDSFMNGRHGSLSHEQQLELMDVLETEGMSDIDSFLNLGMGGAGGAGGGMGGPGGVQWG</sequence>
<name>A0AAE0LNY2_9PEZI</name>
<dbReference type="PANTHER" id="PTHR47782">
    <property type="entry name" value="ZN(II)2CYS6 TRANSCRIPTION FACTOR (EUROFUNG)-RELATED"/>
    <property type="match status" value="1"/>
</dbReference>
<dbReference type="GO" id="GO:0045944">
    <property type="term" value="P:positive regulation of transcription by RNA polymerase II"/>
    <property type="evidence" value="ECO:0007669"/>
    <property type="project" value="TreeGrafter"/>
</dbReference>
<dbReference type="InterPro" id="IPR052202">
    <property type="entry name" value="Yeast_MetPath_Reg"/>
</dbReference>
<evidence type="ECO:0000313" key="11">
    <source>
        <dbReference type="Proteomes" id="UP001278766"/>
    </source>
</evidence>
<evidence type="ECO:0000256" key="4">
    <source>
        <dbReference type="ARBA" id="ARBA00023015"/>
    </source>
</evidence>